<organism evidence="1 2">
    <name type="scientific">Cudoniella acicularis</name>
    <dbReference type="NCBI Taxonomy" id="354080"/>
    <lineage>
        <taxon>Eukaryota</taxon>
        <taxon>Fungi</taxon>
        <taxon>Dikarya</taxon>
        <taxon>Ascomycota</taxon>
        <taxon>Pezizomycotina</taxon>
        <taxon>Leotiomycetes</taxon>
        <taxon>Helotiales</taxon>
        <taxon>Tricladiaceae</taxon>
        <taxon>Cudoniella</taxon>
    </lineage>
</organism>
<reference evidence="1 2" key="1">
    <citation type="submission" date="2020-03" db="EMBL/GenBank/DDBJ databases">
        <title>Draft Genome Sequence of Cudoniella acicularis.</title>
        <authorList>
            <person name="Buettner E."/>
            <person name="Kellner H."/>
        </authorList>
    </citation>
    <scope>NUCLEOTIDE SEQUENCE [LARGE SCALE GENOMIC DNA]</scope>
    <source>
        <strain evidence="1 2">DSM 108380</strain>
    </source>
</reference>
<dbReference type="Proteomes" id="UP000566819">
    <property type="component" value="Unassembled WGS sequence"/>
</dbReference>
<name>A0A8H4RRV4_9HELO</name>
<accession>A0A8H4RRV4</accession>
<protein>
    <recommendedName>
        <fullName evidence="3">F-box domain-containing protein</fullName>
    </recommendedName>
</protein>
<evidence type="ECO:0000313" key="2">
    <source>
        <dbReference type="Proteomes" id="UP000566819"/>
    </source>
</evidence>
<evidence type="ECO:0000313" key="1">
    <source>
        <dbReference type="EMBL" id="KAF4634493.1"/>
    </source>
</evidence>
<sequence>MDRPSLRDHDQCEEFCKYYPETPEKPRWYYEYRVPDSPSVTIAIVDPLPRRIYKYFVSIGAFFYKCLFSRRRPDSQPRWYYERFSPPAPLDSLPRPFIGLPIQQLDEDEMSRRTDDGHPYSKASFYILPTEIRLQIYRLLLVSSRPLHPICSICKSVLHPVRAVHPRRLRVHPAILSCSQRINAEATPILYGENIFELMAWPRQNSISHFWNLSSKNISLLSRIQSFEKLNLEACSYLLSDFVGLKELEFRFKGDSEKWTSFARSLSPKLSRVERITIIIKPQISGSASRHWEQDPTINFLEEYKQSYHAVLTEHGIFPDHSYVHLEYRPAIWSPEENLESLNLLYRLPGLFRLVVARRETTKSTLEPWSIPGDPNYTMYR</sequence>
<keyword evidence="2" id="KW-1185">Reference proteome</keyword>
<comment type="caution">
    <text evidence="1">The sequence shown here is derived from an EMBL/GenBank/DDBJ whole genome shotgun (WGS) entry which is preliminary data.</text>
</comment>
<dbReference type="AlphaFoldDB" id="A0A8H4RRV4"/>
<gene>
    <name evidence="1" type="ORF">G7Y89_g3623</name>
</gene>
<evidence type="ECO:0008006" key="3">
    <source>
        <dbReference type="Google" id="ProtNLM"/>
    </source>
</evidence>
<dbReference type="OrthoDB" id="3565342at2759"/>
<dbReference type="EMBL" id="JAAMPI010000181">
    <property type="protein sequence ID" value="KAF4634493.1"/>
    <property type="molecule type" value="Genomic_DNA"/>
</dbReference>
<proteinExistence type="predicted"/>